<organism evidence="2 3">
    <name type="scientific">Deinococcus aquiradiocola</name>
    <dbReference type="NCBI Taxonomy" id="393059"/>
    <lineage>
        <taxon>Bacteria</taxon>
        <taxon>Thermotogati</taxon>
        <taxon>Deinococcota</taxon>
        <taxon>Deinococci</taxon>
        <taxon>Deinococcales</taxon>
        <taxon>Deinococcaceae</taxon>
        <taxon>Deinococcus</taxon>
    </lineage>
</organism>
<reference evidence="2" key="1">
    <citation type="journal article" date="2014" name="Int. J. Syst. Evol. Microbiol.">
        <title>Complete genome sequence of Corynebacterium casei LMG S-19264T (=DSM 44701T), isolated from a smear-ripened cheese.</title>
        <authorList>
            <consortium name="US DOE Joint Genome Institute (JGI-PGF)"/>
            <person name="Walter F."/>
            <person name="Albersmeier A."/>
            <person name="Kalinowski J."/>
            <person name="Ruckert C."/>
        </authorList>
    </citation>
    <scope>NUCLEOTIDE SEQUENCE</scope>
    <source>
        <strain evidence="2">JCM 14371</strain>
    </source>
</reference>
<dbReference type="InterPro" id="IPR027417">
    <property type="entry name" value="P-loop_NTPase"/>
</dbReference>
<dbReference type="InterPro" id="IPR011704">
    <property type="entry name" value="ATPase_dyneun-rel_AAA"/>
</dbReference>
<evidence type="ECO:0000313" key="2">
    <source>
        <dbReference type="EMBL" id="GGJ69719.1"/>
    </source>
</evidence>
<dbReference type="CDD" id="cd00009">
    <property type="entry name" value="AAA"/>
    <property type="match status" value="1"/>
</dbReference>
<dbReference type="GO" id="GO:0005524">
    <property type="term" value="F:ATP binding"/>
    <property type="evidence" value="ECO:0007669"/>
    <property type="project" value="InterPro"/>
</dbReference>
<sequence length="309" mass="34194">MTLSPDVLTARFAEHGHVVSEEYATALSLSLTLQRPLLVEGPAGVGKTQSARTLAQVLGTRLIRLQCYEGLDAQSALYEWNYPRQLLHLRVHDAGPDRPAVTDVYSESFLLRRPLLEAITQDTAPVLLIDEVDRADEAFEAFLLELLSEWQISIPELGTIRAAHPPHVILTGNRTRDLSDALRRRCLYAWQAYPSADEERRILHARQPDLPERLAVQVVAVMAALRALPLRKTPGVAETLDWALALTSLGRDSLDEHTLRLTRGCILKAREDWATLDANIPALQAAWGGTPAASARPDTDFGIGSVRVR</sequence>
<dbReference type="Proteomes" id="UP000635726">
    <property type="component" value="Unassembled WGS sequence"/>
</dbReference>
<dbReference type="InterPro" id="IPR050764">
    <property type="entry name" value="CbbQ/NirQ/NorQ/GpvN"/>
</dbReference>
<dbReference type="EMBL" id="BMOE01000003">
    <property type="protein sequence ID" value="GGJ69719.1"/>
    <property type="molecule type" value="Genomic_DNA"/>
</dbReference>
<dbReference type="PANTHER" id="PTHR42759:SF1">
    <property type="entry name" value="MAGNESIUM-CHELATASE SUBUNIT CHLD"/>
    <property type="match status" value="1"/>
</dbReference>
<evidence type="ECO:0000313" key="3">
    <source>
        <dbReference type="Proteomes" id="UP000635726"/>
    </source>
</evidence>
<dbReference type="SUPFAM" id="SSF52540">
    <property type="entry name" value="P-loop containing nucleoside triphosphate hydrolases"/>
    <property type="match status" value="1"/>
</dbReference>
<dbReference type="GO" id="GO:0016887">
    <property type="term" value="F:ATP hydrolysis activity"/>
    <property type="evidence" value="ECO:0007669"/>
    <property type="project" value="InterPro"/>
</dbReference>
<dbReference type="SMART" id="SM00382">
    <property type="entry name" value="AAA"/>
    <property type="match status" value="1"/>
</dbReference>
<protein>
    <submittedName>
        <fullName evidence="2">ATPase</fullName>
    </submittedName>
</protein>
<dbReference type="AlphaFoldDB" id="A0A917UN64"/>
<dbReference type="RefSeq" id="WP_188961424.1">
    <property type="nucleotide sequence ID" value="NZ_BMOE01000003.1"/>
</dbReference>
<comment type="caution">
    <text evidence="2">The sequence shown here is derived from an EMBL/GenBank/DDBJ whole genome shotgun (WGS) entry which is preliminary data.</text>
</comment>
<proteinExistence type="predicted"/>
<keyword evidence="3" id="KW-1185">Reference proteome</keyword>
<dbReference type="InterPro" id="IPR003593">
    <property type="entry name" value="AAA+_ATPase"/>
</dbReference>
<name>A0A917UN64_9DEIO</name>
<feature type="domain" description="AAA+ ATPase" evidence="1">
    <location>
        <begin position="33"/>
        <end position="209"/>
    </location>
</feature>
<dbReference type="PANTHER" id="PTHR42759">
    <property type="entry name" value="MOXR FAMILY PROTEIN"/>
    <property type="match status" value="1"/>
</dbReference>
<reference evidence="2" key="2">
    <citation type="submission" date="2020-09" db="EMBL/GenBank/DDBJ databases">
        <authorList>
            <person name="Sun Q."/>
            <person name="Ohkuma M."/>
        </authorList>
    </citation>
    <scope>NUCLEOTIDE SEQUENCE</scope>
    <source>
        <strain evidence="2">JCM 14371</strain>
    </source>
</reference>
<accession>A0A917UN64</accession>
<dbReference type="Pfam" id="PF07728">
    <property type="entry name" value="AAA_5"/>
    <property type="match status" value="1"/>
</dbReference>
<gene>
    <name evidence="2" type="ORF">GCM10008939_12580</name>
</gene>
<evidence type="ECO:0000259" key="1">
    <source>
        <dbReference type="SMART" id="SM00382"/>
    </source>
</evidence>
<dbReference type="Gene3D" id="3.40.50.300">
    <property type="entry name" value="P-loop containing nucleotide triphosphate hydrolases"/>
    <property type="match status" value="1"/>
</dbReference>